<keyword evidence="4" id="KW-1185">Reference proteome</keyword>
<dbReference type="Gene3D" id="2.70.70.10">
    <property type="entry name" value="Glucose Permease (Domain IIA)"/>
    <property type="match status" value="1"/>
</dbReference>
<dbReference type="Proteomes" id="UP000662783">
    <property type="component" value="Chromosome"/>
</dbReference>
<sequence length="630" mass="72526">MRNCWKLILSSALLFGQYFNCFAQLEAADYRSEAYYMFPIKPGTQNTLAGTMGELRSTHFHTGIDIRTEGRTGLPVHAAAMGYISRVAVSTSGYGNALYVTHPNGHTTVYAHLEKFEGPIAEYVLKEQYRLKTFELDQSLYQGKFIVQKGDTIAWSGNSGSSGGPHLHFDIRDEKQQPLNPLSYGFDEVLDRTPPIAEKIIARTLNEKSRVGGVFGQEEYRLRRIGNNYKLDRPIQAIGEIGLMLDAHDKLDYSRFRCGINTMIMEVNGTSTYEYRIKKFSFGEQKNIYKHMSYEDLYKSGERWHKLYVDDGNELRFYSSNKNNGKLYVKEGDQLTVKITMIDTYGNRSHVDLSIEGKLSKPLSNQWVSGINTDIQENIMIISSPKSFDDNLSLNGVPLLPSYITASSKVYLYDLRKDLPKLMDVGGEFIPLSFKETIAPNKSYTYYSDEVDVYFQREALFDTLYFESNYISDSIAKNEVWTVGRTTVPLRKSIKVELKTDKDYDRNFSAAYFLDGKTPYYEGGNWEKNQISFWTRKFGDFTILTDSIAPYIRQVRVNSNDLMFKISDNLSGIKDFNCYVNDEWVLMHYDYKRALIWSEKLNKNKPFNGIVKLIVRDNMNNETILETKIY</sequence>
<dbReference type="KEGG" id="fuv:JR347_14310"/>
<dbReference type="GO" id="GO:0004222">
    <property type="term" value="F:metalloendopeptidase activity"/>
    <property type="evidence" value="ECO:0007669"/>
    <property type="project" value="TreeGrafter"/>
</dbReference>
<proteinExistence type="predicted"/>
<dbReference type="InterPro" id="IPR011055">
    <property type="entry name" value="Dup_hybrid_motif"/>
</dbReference>
<dbReference type="RefSeq" id="WP_205721273.1">
    <property type="nucleotide sequence ID" value="NZ_CP070608.1"/>
</dbReference>
<keyword evidence="1" id="KW-0732">Signal</keyword>
<dbReference type="PANTHER" id="PTHR21666:SF270">
    <property type="entry name" value="MUREIN HYDROLASE ACTIVATOR ENVC"/>
    <property type="match status" value="1"/>
</dbReference>
<evidence type="ECO:0000313" key="3">
    <source>
        <dbReference type="EMBL" id="QSE96759.1"/>
    </source>
</evidence>
<dbReference type="EMBL" id="CP070608">
    <property type="protein sequence ID" value="QSE96759.1"/>
    <property type="molecule type" value="Genomic_DNA"/>
</dbReference>
<gene>
    <name evidence="3" type="ORF">JR347_14310</name>
</gene>
<feature type="domain" description="M23ase beta-sheet core" evidence="2">
    <location>
        <begin position="60"/>
        <end position="117"/>
    </location>
</feature>
<protein>
    <submittedName>
        <fullName evidence="3">M23 family metallopeptidase</fullName>
    </submittedName>
</protein>
<dbReference type="InterPro" id="IPR016047">
    <property type="entry name" value="M23ase_b-sheet_dom"/>
</dbReference>
<dbReference type="Pfam" id="PF01551">
    <property type="entry name" value="Peptidase_M23"/>
    <property type="match status" value="1"/>
</dbReference>
<dbReference type="PANTHER" id="PTHR21666">
    <property type="entry name" value="PEPTIDASE-RELATED"/>
    <property type="match status" value="1"/>
</dbReference>
<organism evidence="3 4">
    <name type="scientific">Fulvivirga lutea</name>
    <dbReference type="NCBI Taxonomy" id="2810512"/>
    <lineage>
        <taxon>Bacteria</taxon>
        <taxon>Pseudomonadati</taxon>
        <taxon>Bacteroidota</taxon>
        <taxon>Cytophagia</taxon>
        <taxon>Cytophagales</taxon>
        <taxon>Fulvivirgaceae</taxon>
        <taxon>Fulvivirga</taxon>
    </lineage>
</organism>
<accession>A0A974ZZX1</accession>
<reference evidence="3" key="1">
    <citation type="submission" date="2021-02" db="EMBL/GenBank/DDBJ databases">
        <title>Fulvivirga sp. S481 isolated from sea water.</title>
        <authorList>
            <person name="Bae S.S."/>
            <person name="Baek K."/>
        </authorList>
    </citation>
    <scope>NUCLEOTIDE SEQUENCE</scope>
    <source>
        <strain evidence="3">S481</strain>
    </source>
</reference>
<evidence type="ECO:0000256" key="1">
    <source>
        <dbReference type="SAM" id="SignalP"/>
    </source>
</evidence>
<feature type="chain" id="PRO_5037125951" evidence="1">
    <location>
        <begin position="24"/>
        <end position="630"/>
    </location>
</feature>
<evidence type="ECO:0000259" key="2">
    <source>
        <dbReference type="Pfam" id="PF01551"/>
    </source>
</evidence>
<dbReference type="SUPFAM" id="SSF51261">
    <property type="entry name" value="Duplicated hybrid motif"/>
    <property type="match status" value="1"/>
</dbReference>
<name>A0A974ZZX1_9BACT</name>
<dbReference type="AlphaFoldDB" id="A0A974ZZX1"/>
<evidence type="ECO:0000313" key="4">
    <source>
        <dbReference type="Proteomes" id="UP000662783"/>
    </source>
</evidence>
<feature type="signal peptide" evidence="1">
    <location>
        <begin position="1"/>
        <end position="23"/>
    </location>
</feature>
<dbReference type="InterPro" id="IPR050570">
    <property type="entry name" value="Cell_wall_metabolism_enzyme"/>
</dbReference>
<dbReference type="CDD" id="cd12797">
    <property type="entry name" value="M23_peptidase"/>
    <property type="match status" value="1"/>
</dbReference>